<dbReference type="Pfam" id="PF17132">
    <property type="entry name" value="Glyco_hydro_106"/>
    <property type="match status" value="1"/>
</dbReference>
<dbReference type="PANTHER" id="PTHR43817:SF1">
    <property type="entry name" value="HYDROLASE, FAMILY 43, PUTATIVE (AFU_ORTHOLOGUE AFUA_3G01660)-RELATED"/>
    <property type="match status" value="1"/>
</dbReference>
<dbReference type="AlphaFoldDB" id="T1C7D0"/>
<dbReference type="EMBL" id="AUZX01002394">
    <property type="protein sequence ID" value="EQD76788.1"/>
    <property type="molecule type" value="Genomic_DNA"/>
</dbReference>
<gene>
    <name evidence="3" type="ORF">B1A_03246</name>
</gene>
<feature type="non-terminal residue" evidence="3">
    <location>
        <position position="147"/>
    </location>
</feature>
<comment type="caution">
    <text evidence="3">The sequence shown here is derived from an EMBL/GenBank/DDBJ whole genome shotgun (WGS) entry which is preliminary data.</text>
</comment>
<keyword evidence="2 3" id="KW-0378">Hydrolase</keyword>
<keyword evidence="1" id="KW-0732">Signal</keyword>
<dbReference type="PANTHER" id="PTHR43817">
    <property type="entry name" value="GLYCOSYL HYDROLASE"/>
    <property type="match status" value="1"/>
</dbReference>
<reference evidence="3" key="2">
    <citation type="journal article" date="2014" name="ISME J.">
        <title>Microbial stratification in low pH oxic and suboxic macroscopic growths along an acid mine drainage.</title>
        <authorList>
            <person name="Mendez-Garcia C."/>
            <person name="Mesa V."/>
            <person name="Sprenger R.R."/>
            <person name="Richter M."/>
            <person name="Diez M.S."/>
            <person name="Solano J."/>
            <person name="Bargiela R."/>
            <person name="Golyshina O.V."/>
            <person name="Manteca A."/>
            <person name="Ramos J.L."/>
            <person name="Gallego J.R."/>
            <person name="Llorente I."/>
            <person name="Martins Dos Santos V.A."/>
            <person name="Jensen O.N."/>
            <person name="Pelaez A.I."/>
            <person name="Sanchez J."/>
            <person name="Ferrer M."/>
        </authorList>
    </citation>
    <scope>NUCLEOTIDE SEQUENCE</scope>
</reference>
<proteinExistence type="predicted"/>
<evidence type="ECO:0000256" key="1">
    <source>
        <dbReference type="ARBA" id="ARBA00022729"/>
    </source>
</evidence>
<accession>T1C7D0</accession>
<protein>
    <submittedName>
        <fullName evidence="3">Glycoside hydrolase family protein</fullName>
    </submittedName>
</protein>
<reference evidence="3" key="1">
    <citation type="submission" date="2013-08" db="EMBL/GenBank/DDBJ databases">
        <authorList>
            <person name="Mendez C."/>
            <person name="Richter M."/>
            <person name="Ferrer M."/>
            <person name="Sanchez J."/>
        </authorList>
    </citation>
    <scope>NUCLEOTIDE SEQUENCE</scope>
</reference>
<feature type="non-terminal residue" evidence="3">
    <location>
        <position position="1"/>
    </location>
</feature>
<sequence>VPADELRYGGQANEPMSELWSWPRWNAWNIVAEMTSAGHVYGRNIIGQETFTAGPSEKWQAYPAVVKDIGDWAFGDGVNRFVFHRFAMQPWTNPHYAPGMSMDSTGMHYERTETWWHLTKPWHDYVARCQYMLRQGHFVADVCYMQA</sequence>
<evidence type="ECO:0000313" key="3">
    <source>
        <dbReference type="EMBL" id="EQD76788.1"/>
    </source>
</evidence>
<organism evidence="3">
    <name type="scientific">mine drainage metagenome</name>
    <dbReference type="NCBI Taxonomy" id="410659"/>
    <lineage>
        <taxon>unclassified sequences</taxon>
        <taxon>metagenomes</taxon>
        <taxon>ecological metagenomes</taxon>
    </lineage>
</organism>
<name>T1C7D0_9ZZZZ</name>
<evidence type="ECO:0000256" key="2">
    <source>
        <dbReference type="ARBA" id="ARBA00022801"/>
    </source>
</evidence>
<dbReference type="GO" id="GO:0016787">
    <property type="term" value="F:hydrolase activity"/>
    <property type="evidence" value="ECO:0007669"/>
    <property type="project" value="UniProtKB-KW"/>
</dbReference>